<dbReference type="Proteomes" id="UP001056648">
    <property type="component" value="Chromosome 2"/>
</dbReference>
<reference evidence="4" key="1">
    <citation type="submission" date="2022-06" db="EMBL/GenBank/DDBJ databases">
        <title>Complete genome sequence and characterization of Cupriavidus gilardii QJ1 isolated from contaminating cells.</title>
        <authorList>
            <person name="Qi J."/>
        </authorList>
    </citation>
    <scope>NUCLEOTIDE SEQUENCE</scope>
    <source>
        <strain evidence="4">QJ1</strain>
    </source>
</reference>
<evidence type="ECO:0008006" key="6">
    <source>
        <dbReference type="Google" id="ProtNLM"/>
    </source>
</evidence>
<gene>
    <name evidence="4" type="ORF">NDR89_15735</name>
    <name evidence="3" type="ORF">NDR89_19855</name>
</gene>
<keyword evidence="2" id="KW-1133">Transmembrane helix</keyword>
<evidence type="ECO:0000313" key="4">
    <source>
        <dbReference type="EMBL" id="USE81169.1"/>
    </source>
</evidence>
<dbReference type="EMBL" id="CP098736">
    <property type="protein sequence ID" value="USE81169.1"/>
    <property type="molecule type" value="Genomic_DNA"/>
</dbReference>
<protein>
    <recommendedName>
        <fullName evidence="6">Chemotaxis protein</fullName>
    </recommendedName>
</protein>
<organism evidence="4 5">
    <name type="scientific">Cupriavidus gilardii</name>
    <dbReference type="NCBI Taxonomy" id="82541"/>
    <lineage>
        <taxon>Bacteria</taxon>
        <taxon>Pseudomonadati</taxon>
        <taxon>Pseudomonadota</taxon>
        <taxon>Betaproteobacteria</taxon>
        <taxon>Burkholderiales</taxon>
        <taxon>Burkholderiaceae</taxon>
        <taxon>Cupriavidus</taxon>
    </lineage>
</organism>
<feature type="transmembrane region" description="Helical" evidence="2">
    <location>
        <begin position="12"/>
        <end position="31"/>
    </location>
</feature>
<keyword evidence="1" id="KW-0175">Coiled coil</keyword>
<feature type="coiled-coil region" evidence="1">
    <location>
        <begin position="45"/>
        <end position="107"/>
    </location>
</feature>
<proteinExistence type="predicted"/>
<keyword evidence="2" id="KW-0472">Membrane</keyword>
<evidence type="ECO:0000256" key="1">
    <source>
        <dbReference type="SAM" id="Coils"/>
    </source>
</evidence>
<evidence type="ECO:0000313" key="5">
    <source>
        <dbReference type="Proteomes" id="UP001056648"/>
    </source>
</evidence>
<dbReference type="EMBL" id="CP098736">
    <property type="protein sequence ID" value="USE78892.1"/>
    <property type="molecule type" value="Genomic_DNA"/>
</dbReference>
<sequence>MDLNAMVDVPGGASGAFGAILAAIGGAIWLVRKVWRSDRVEGARSQAETDIIERLQDLLDKANARADLAEQRADTAYKERNDLLREIGDLKRTIAELTAEVRHLKEKLDEKGT</sequence>
<evidence type="ECO:0000313" key="3">
    <source>
        <dbReference type="EMBL" id="USE78892.1"/>
    </source>
</evidence>
<accession>A0ABY4VVD5</accession>
<keyword evidence="2" id="KW-0812">Transmembrane</keyword>
<dbReference type="RefSeq" id="WP_006575400.1">
    <property type="nucleotide sequence ID" value="NZ_CP098736.1"/>
</dbReference>
<keyword evidence="5" id="KW-1185">Reference proteome</keyword>
<evidence type="ECO:0000256" key="2">
    <source>
        <dbReference type="SAM" id="Phobius"/>
    </source>
</evidence>
<name>A0ABY4VVD5_9BURK</name>